<dbReference type="RefSeq" id="WP_305991029.1">
    <property type="nucleotide sequence ID" value="NZ_JAVAMP010000002.1"/>
</dbReference>
<evidence type="ECO:0000256" key="3">
    <source>
        <dbReference type="ARBA" id="ARBA00022777"/>
    </source>
</evidence>
<organism evidence="5 6">
    <name type="scientific">Chengkuizengella axinellae</name>
    <dbReference type="NCBI Taxonomy" id="3064388"/>
    <lineage>
        <taxon>Bacteria</taxon>
        <taxon>Bacillati</taxon>
        <taxon>Bacillota</taxon>
        <taxon>Bacilli</taxon>
        <taxon>Bacillales</taxon>
        <taxon>Paenibacillaceae</taxon>
        <taxon>Chengkuizengella</taxon>
    </lineage>
</organism>
<reference evidence="5 6" key="1">
    <citation type="submission" date="2023-08" db="EMBL/GenBank/DDBJ databases">
        <authorList>
            <person name="Park J.-S."/>
        </authorList>
    </citation>
    <scope>NUCLEOTIDE SEQUENCE [LARGE SCALE GENOMIC DNA]</scope>
    <source>
        <strain evidence="5 6">2205SS18-9</strain>
    </source>
</reference>
<dbReference type="InterPro" id="IPR018197">
    <property type="entry name" value="Glycerate_kinase_RE-like"/>
</dbReference>
<evidence type="ECO:0000313" key="6">
    <source>
        <dbReference type="Proteomes" id="UP001231941"/>
    </source>
</evidence>
<name>A0ABT9IWH9_9BACL</name>
<keyword evidence="3 4" id="KW-0418">Kinase</keyword>
<dbReference type="EMBL" id="JAVAMP010000002">
    <property type="protein sequence ID" value="MDP5273724.1"/>
    <property type="molecule type" value="Genomic_DNA"/>
</dbReference>
<dbReference type="PIRSF" id="PIRSF006078">
    <property type="entry name" value="GlxK"/>
    <property type="match status" value="1"/>
</dbReference>
<dbReference type="InterPro" id="IPR004381">
    <property type="entry name" value="Glycerate_kinase"/>
</dbReference>
<comment type="similarity">
    <text evidence="1 4">Belongs to the glycerate kinase type-1 family.</text>
</comment>
<dbReference type="InterPro" id="IPR018193">
    <property type="entry name" value="Glyc_kinase_flavodox-like_fold"/>
</dbReference>
<dbReference type="Pfam" id="PF02595">
    <property type="entry name" value="Gly_kinase"/>
    <property type="match status" value="1"/>
</dbReference>
<gene>
    <name evidence="5" type="ORF">Q5Y73_06390</name>
</gene>
<dbReference type="EC" id="2.7.1.31" evidence="5"/>
<dbReference type="SUPFAM" id="SSF110738">
    <property type="entry name" value="Glycerate kinase I"/>
    <property type="match status" value="1"/>
</dbReference>
<evidence type="ECO:0000313" key="5">
    <source>
        <dbReference type="EMBL" id="MDP5273724.1"/>
    </source>
</evidence>
<dbReference type="PANTHER" id="PTHR21599:SF0">
    <property type="entry name" value="GLYCERATE KINASE"/>
    <property type="match status" value="1"/>
</dbReference>
<dbReference type="Gene3D" id="3.90.1510.10">
    <property type="entry name" value="Glycerate kinase, domain 2"/>
    <property type="match status" value="1"/>
</dbReference>
<evidence type="ECO:0000256" key="2">
    <source>
        <dbReference type="ARBA" id="ARBA00022679"/>
    </source>
</evidence>
<dbReference type="GO" id="GO:0008887">
    <property type="term" value="F:glycerate kinase activity"/>
    <property type="evidence" value="ECO:0007669"/>
    <property type="project" value="UniProtKB-EC"/>
</dbReference>
<dbReference type="Gene3D" id="3.40.50.10350">
    <property type="entry name" value="Glycerate kinase, domain 1"/>
    <property type="match status" value="1"/>
</dbReference>
<dbReference type="PANTHER" id="PTHR21599">
    <property type="entry name" value="GLYCERATE KINASE"/>
    <property type="match status" value="1"/>
</dbReference>
<dbReference type="Proteomes" id="UP001231941">
    <property type="component" value="Unassembled WGS sequence"/>
</dbReference>
<dbReference type="NCBIfam" id="TIGR00045">
    <property type="entry name" value="glycerate kinase"/>
    <property type="match status" value="1"/>
</dbReference>
<keyword evidence="6" id="KW-1185">Reference proteome</keyword>
<protein>
    <submittedName>
        <fullName evidence="5">Glycerate kinase</fullName>
        <ecNumber evidence="5">2.7.1.31</ecNumber>
    </submittedName>
</protein>
<keyword evidence="2 4" id="KW-0808">Transferase</keyword>
<evidence type="ECO:0000256" key="4">
    <source>
        <dbReference type="PIRNR" id="PIRNR006078"/>
    </source>
</evidence>
<dbReference type="InterPro" id="IPR036129">
    <property type="entry name" value="Glycerate_kinase_sf"/>
</dbReference>
<evidence type="ECO:0000256" key="1">
    <source>
        <dbReference type="ARBA" id="ARBA00006284"/>
    </source>
</evidence>
<comment type="caution">
    <text evidence="5">The sequence shown here is derived from an EMBL/GenBank/DDBJ whole genome shotgun (WGS) entry which is preliminary data.</text>
</comment>
<sequence length="379" mass="40618">MKVIIALDSFKGSVSSIQGSKAIALGIKDIYPNAEIFTLPLADGGEGTVEAFSYAENGEIITKEVTGPLNEKVAAEYGILGNHETAVIEVASACGLPLVPKNKRNPLYTTTYGVGELILDAIEKGCRKFIIGLGGSSTNDAGIGMLQALGYRFLDENDQEVGLGGQALIHIQKMNNQHVHPKLKECFFTVACDVNNSLHGSEGAAYVFAEQKGATKKVVQQLDEGLVHFDKMVKQDLSIDLQQIKGAGAAGGLGAAFHGLLNAELRSGVELVLEHFSIEEKIRGTHFVITGEGSLDEQTSMGKAPLGIAKMAQKHQVPVIAFAGRITRDTSVLNEQGITSYFSIVNEPISLEKAMLPDITLQNLRIAANQLFRLIQAMK</sequence>
<accession>A0ABT9IWH9</accession>
<proteinExistence type="inferred from homology"/>